<comment type="caution">
    <text evidence="2">The sequence shown here is derived from an EMBL/GenBank/DDBJ whole genome shotgun (WGS) entry which is preliminary data.</text>
</comment>
<reference evidence="2" key="1">
    <citation type="submission" date="2023-06" db="EMBL/GenBank/DDBJ databases">
        <title>Genome-scale phylogeny and comparative genomics of the fungal order Sordariales.</title>
        <authorList>
            <consortium name="Lawrence Berkeley National Laboratory"/>
            <person name="Hensen N."/>
            <person name="Bonometti L."/>
            <person name="Westerberg I."/>
            <person name="Brannstrom I.O."/>
            <person name="Guillou S."/>
            <person name="Cros-Aarteil S."/>
            <person name="Calhoun S."/>
            <person name="Haridas S."/>
            <person name="Kuo A."/>
            <person name="Mondo S."/>
            <person name="Pangilinan J."/>
            <person name="Riley R."/>
            <person name="LaButti K."/>
            <person name="Andreopoulos B."/>
            <person name="Lipzen A."/>
            <person name="Chen C."/>
            <person name="Yanf M."/>
            <person name="Daum C."/>
            <person name="Ng V."/>
            <person name="Clum A."/>
            <person name="Steindorff A."/>
            <person name="Ohm R."/>
            <person name="Martin F."/>
            <person name="Silar P."/>
            <person name="Natvig D."/>
            <person name="Lalanne C."/>
            <person name="Gautier V."/>
            <person name="Ament-velasquez S.L."/>
            <person name="Kruys A."/>
            <person name="Hutchinson M.I."/>
            <person name="Powell A.J."/>
            <person name="Barry K."/>
            <person name="Miller A.N."/>
            <person name="Grigoriev I.V."/>
            <person name="Debuchy R."/>
            <person name="Gladieux P."/>
            <person name="Thoren M.H."/>
            <person name="Johannesson H."/>
        </authorList>
    </citation>
    <scope>NUCLEOTIDE SEQUENCE</scope>
    <source>
        <strain evidence="2">SMH2392-1A</strain>
    </source>
</reference>
<dbReference type="RefSeq" id="XP_060304179.1">
    <property type="nucleotide sequence ID" value="XM_060446425.1"/>
</dbReference>
<organism evidence="2 3">
    <name type="scientific">Lasiosphaeria miniovina</name>
    <dbReference type="NCBI Taxonomy" id="1954250"/>
    <lineage>
        <taxon>Eukaryota</taxon>
        <taxon>Fungi</taxon>
        <taxon>Dikarya</taxon>
        <taxon>Ascomycota</taxon>
        <taxon>Pezizomycotina</taxon>
        <taxon>Sordariomycetes</taxon>
        <taxon>Sordariomycetidae</taxon>
        <taxon>Sordariales</taxon>
        <taxon>Lasiosphaeriaceae</taxon>
        <taxon>Lasiosphaeria</taxon>
    </lineage>
</organism>
<evidence type="ECO:0000313" key="2">
    <source>
        <dbReference type="EMBL" id="KAK0735302.1"/>
    </source>
</evidence>
<accession>A0AA40BJH7</accession>
<proteinExistence type="predicted"/>
<protein>
    <submittedName>
        <fullName evidence="2">Uncharacterized protein</fullName>
    </submittedName>
</protein>
<dbReference type="GeneID" id="85329695"/>
<evidence type="ECO:0000313" key="3">
    <source>
        <dbReference type="Proteomes" id="UP001172101"/>
    </source>
</evidence>
<sequence length="135" mass="15233">MPALEPQTVADAIVRQVLSGTSGQLLLPTMANALPLLGALPHWYSTRLRLKNETSWPSLPVARLWRMSTSSTRPRRERSTWARNSYFNGSRSWCPVLVAEAAIPQSAVLALQILGIQQQRHLDKRICQLHQRRLA</sequence>
<dbReference type="EMBL" id="JAUIRO010000008">
    <property type="protein sequence ID" value="KAK0704086.1"/>
    <property type="molecule type" value="Genomic_DNA"/>
</dbReference>
<dbReference type="AlphaFoldDB" id="A0AA40BJH7"/>
<dbReference type="Proteomes" id="UP001172101">
    <property type="component" value="Unassembled WGS sequence"/>
</dbReference>
<keyword evidence="3" id="KW-1185">Reference proteome</keyword>
<name>A0AA40BJH7_9PEZI</name>
<evidence type="ECO:0000313" key="1">
    <source>
        <dbReference type="EMBL" id="KAK0704086.1"/>
    </source>
</evidence>
<gene>
    <name evidence="2" type="ORF">B0T26DRAFT_763598</name>
    <name evidence="1" type="ORF">B0T26DRAFT_794873</name>
</gene>
<dbReference type="EMBL" id="JAUIRO010000001">
    <property type="protein sequence ID" value="KAK0735302.1"/>
    <property type="molecule type" value="Genomic_DNA"/>
</dbReference>